<dbReference type="InterPro" id="IPR016024">
    <property type="entry name" value="ARM-type_fold"/>
</dbReference>
<keyword evidence="9" id="KW-1185">Reference proteome</keyword>
<evidence type="ECO:0000256" key="4">
    <source>
        <dbReference type="ARBA" id="ARBA00022895"/>
    </source>
</evidence>
<dbReference type="PANTHER" id="PTHR22928:SF3">
    <property type="entry name" value="TELOMERE-ASSOCIATED PROTEIN RIF1"/>
    <property type="match status" value="1"/>
</dbReference>
<dbReference type="SUPFAM" id="SSF48371">
    <property type="entry name" value="ARM repeat"/>
    <property type="match status" value="1"/>
</dbReference>
<evidence type="ECO:0000313" key="8">
    <source>
        <dbReference type="EMBL" id="KAK5280229.1"/>
    </source>
</evidence>
<feature type="domain" description="Telomere-associated protein Rif1 N-terminal" evidence="7">
    <location>
        <begin position="1"/>
        <end position="265"/>
    </location>
</feature>
<name>A0ABR0M4B3_9PEZI</name>
<evidence type="ECO:0000259" key="7">
    <source>
        <dbReference type="Pfam" id="PF12231"/>
    </source>
</evidence>
<proteinExistence type="predicted"/>
<evidence type="ECO:0000256" key="3">
    <source>
        <dbReference type="ARBA" id="ARBA00022454"/>
    </source>
</evidence>
<evidence type="ECO:0000313" key="9">
    <source>
        <dbReference type="Proteomes" id="UP001357485"/>
    </source>
</evidence>
<dbReference type="Pfam" id="PF12231">
    <property type="entry name" value="Rif1_N"/>
    <property type="match status" value="1"/>
</dbReference>
<keyword evidence="5" id="KW-0539">Nucleus</keyword>
<dbReference type="Proteomes" id="UP001357485">
    <property type="component" value="Unassembled WGS sequence"/>
</dbReference>
<keyword evidence="6" id="KW-0131">Cell cycle</keyword>
<evidence type="ECO:0000256" key="2">
    <source>
        <dbReference type="ARBA" id="ARBA00004574"/>
    </source>
</evidence>
<organism evidence="8 9">
    <name type="scientific">Cryomyces antarcticus</name>
    <dbReference type="NCBI Taxonomy" id="329879"/>
    <lineage>
        <taxon>Eukaryota</taxon>
        <taxon>Fungi</taxon>
        <taxon>Dikarya</taxon>
        <taxon>Ascomycota</taxon>
        <taxon>Pezizomycotina</taxon>
        <taxon>Dothideomycetes</taxon>
        <taxon>Dothideomycetes incertae sedis</taxon>
        <taxon>Cryomyces</taxon>
    </lineage>
</organism>
<keyword evidence="4" id="KW-0779">Telomere</keyword>
<dbReference type="PANTHER" id="PTHR22928">
    <property type="entry name" value="TELOMERE-ASSOCIATED PROTEIN RIF1"/>
    <property type="match status" value="1"/>
</dbReference>
<dbReference type="InterPro" id="IPR022031">
    <property type="entry name" value="Rif1_N"/>
</dbReference>
<sequence>MINHHLFLLAKQDFSTRLLTPNRVDKILVALQDIQDQVTGSSVVTYRLKVYEKLLCQAENAMVARIPDWLEHIFHGMLSNVKETRNCAIDVGRKAGILLGTNSQATKAVIELFKTESESGTTYGDYFGARLMKMVANKEHGPYAAQIWAVVVLFFRSQRLRLEQWPHLKPWLLIIQRCLNTSDLNTRFQALDAWNRLVFVVGPREGTSWPMRKMLRLPISTQLEKKLSSEPTKQARRMALSSYCNLLYYAFRPDASHKQLDLYWD</sequence>
<keyword evidence="3" id="KW-0158">Chromosome</keyword>
<protein>
    <recommendedName>
        <fullName evidence="7">Telomere-associated protein Rif1 N-terminal domain-containing protein</fullName>
    </recommendedName>
</protein>
<dbReference type="EMBL" id="JAVRRA010001448">
    <property type="protein sequence ID" value="KAK5280229.1"/>
    <property type="molecule type" value="Genomic_DNA"/>
</dbReference>
<reference evidence="8 9" key="1">
    <citation type="submission" date="2023-08" db="EMBL/GenBank/DDBJ databases">
        <title>Black Yeasts Isolated from many extreme environments.</title>
        <authorList>
            <person name="Coleine C."/>
            <person name="Stajich J.E."/>
            <person name="Selbmann L."/>
        </authorList>
    </citation>
    <scope>NUCLEOTIDE SEQUENCE [LARGE SCALE GENOMIC DNA]</scope>
    <source>
        <strain evidence="8 9">CCFEE 536</strain>
    </source>
</reference>
<evidence type="ECO:0000256" key="6">
    <source>
        <dbReference type="ARBA" id="ARBA00023306"/>
    </source>
</evidence>
<gene>
    <name evidence="8" type="ORF">LTR16_007077</name>
</gene>
<evidence type="ECO:0000256" key="5">
    <source>
        <dbReference type="ARBA" id="ARBA00023242"/>
    </source>
</evidence>
<feature type="non-terminal residue" evidence="8">
    <location>
        <position position="265"/>
    </location>
</feature>
<comment type="subcellular location">
    <subcellularLocation>
        <location evidence="2">Chromosome</location>
        <location evidence="2">Telomere</location>
    </subcellularLocation>
    <subcellularLocation>
        <location evidence="1">Nucleus</location>
    </subcellularLocation>
</comment>
<accession>A0ABR0M4B3</accession>
<evidence type="ECO:0000256" key="1">
    <source>
        <dbReference type="ARBA" id="ARBA00004123"/>
    </source>
</evidence>
<comment type="caution">
    <text evidence="8">The sequence shown here is derived from an EMBL/GenBank/DDBJ whole genome shotgun (WGS) entry which is preliminary data.</text>
</comment>